<proteinExistence type="predicted"/>
<accession>A0A5C0SCC1</accession>
<dbReference type="OrthoDB" id="5587545at2"/>
<name>A0A5C0SCC1_CRATE</name>
<dbReference type="InterPro" id="IPR015017">
    <property type="entry name" value="DUF1904"/>
</dbReference>
<dbReference type="Gene3D" id="3.30.429.10">
    <property type="entry name" value="Macrophage Migration Inhibitory Factor"/>
    <property type="match status" value="1"/>
</dbReference>
<evidence type="ECO:0000313" key="2">
    <source>
        <dbReference type="Proteomes" id="UP000324646"/>
    </source>
</evidence>
<gene>
    <name evidence="1" type="ORF">FQB35_02645</name>
</gene>
<dbReference type="Proteomes" id="UP000324646">
    <property type="component" value="Chromosome"/>
</dbReference>
<keyword evidence="2" id="KW-1185">Reference proteome</keyword>
<dbReference type="KEGG" id="crs:FQB35_02645"/>
<reference evidence="1 2" key="1">
    <citation type="submission" date="2019-07" db="EMBL/GenBank/DDBJ databases">
        <title>Complete genome of Crassaminicella thermophila SY095.</title>
        <authorList>
            <person name="Li X."/>
        </authorList>
    </citation>
    <scope>NUCLEOTIDE SEQUENCE [LARGE SCALE GENOMIC DNA]</scope>
    <source>
        <strain evidence="1 2">SY095</strain>
    </source>
</reference>
<dbReference type="Pfam" id="PF08921">
    <property type="entry name" value="DUF1904"/>
    <property type="match status" value="1"/>
</dbReference>
<dbReference type="AlphaFoldDB" id="A0A5C0SCC1"/>
<dbReference type="SUPFAM" id="SSF55331">
    <property type="entry name" value="Tautomerase/MIF"/>
    <property type="match status" value="1"/>
</dbReference>
<dbReference type="InterPro" id="IPR014347">
    <property type="entry name" value="Tautomerase/MIF_sf"/>
</dbReference>
<dbReference type="EMBL" id="CP042243">
    <property type="protein sequence ID" value="QEK11356.1"/>
    <property type="molecule type" value="Genomic_DNA"/>
</dbReference>
<evidence type="ECO:0000313" key="1">
    <source>
        <dbReference type="EMBL" id="QEK11356.1"/>
    </source>
</evidence>
<protein>
    <submittedName>
        <fullName evidence="1">DUF1904 domain-containing protein</fullName>
    </submittedName>
</protein>
<sequence length="109" mass="12874">MPHIRVRGMGLEKLKNISKKLVDDLENIIGCPRDYFTLEYIPSTFIMDGEEDKGYPFIEVLWFDRGQEVQDQAAKAITDRVNNTNEYEDVCVIFRKLEEKCYYENGEHF</sequence>
<dbReference type="RefSeq" id="WP_148808438.1">
    <property type="nucleotide sequence ID" value="NZ_CP042243.1"/>
</dbReference>
<organism evidence="1 2">
    <name type="scientific">Crassaminicella thermophila</name>
    <dbReference type="NCBI Taxonomy" id="2599308"/>
    <lineage>
        <taxon>Bacteria</taxon>
        <taxon>Bacillati</taxon>
        <taxon>Bacillota</taxon>
        <taxon>Clostridia</taxon>
        <taxon>Eubacteriales</taxon>
        <taxon>Clostridiaceae</taxon>
        <taxon>Crassaminicella</taxon>
    </lineage>
</organism>